<dbReference type="GO" id="GO:0003677">
    <property type="term" value="F:DNA binding"/>
    <property type="evidence" value="ECO:0007669"/>
    <property type="project" value="InterPro"/>
</dbReference>
<evidence type="ECO:0000313" key="3">
    <source>
        <dbReference type="Proteomes" id="UP000010988"/>
    </source>
</evidence>
<protein>
    <recommendedName>
        <fullName evidence="4">Tyr recombinase domain-containing protein</fullName>
    </recommendedName>
</protein>
<accession>L7KPF3</accession>
<dbReference type="AlphaFoldDB" id="L7KPF3"/>
<dbReference type="GO" id="GO:0015074">
    <property type="term" value="P:DNA integration"/>
    <property type="evidence" value="ECO:0007669"/>
    <property type="project" value="InterPro"/>
</dbReference>
<gene>
    <name evidence="2" type="ORF">GOACH_15_00700</name>
</gene>
<dbReference type="InterPro" id="IPR011010">
    <property type="entry name" value="DNA_brk_join_enz"/>
</dbReference>
<evidence type="ECO:0000313" key="2">
    <source>
        <dbReference type="EMBL" id="GAC49578.1"/>
    </source>
</evidence>
<comment type="caution">
    <text evidence="2">The sequence shown here is derived from an EMBL/GenBank/DDBJ whole genome shotgun (WGS) entry which is preliminary data.</text>
</comment>
<evidence type="ECO:0000256" key="1">
    <source>
        <dbReference type="ARBA" id="ARBA00023172"/>
    </source>
</evidence>
<dbReference type="SUPFAM" id="SSF56349">
    <property type="entry name" value="DNA breaking-rejoining enzymes"/>
    <property type="match status" value="1"/>
</dbReference>
<dbReference type="InterPro" id="IPR013762">
    <property type="entry name" value="Integrase-like_cat_sf"/>
</dbReference>
<dbReference type="Gene3D" id="1.10.443.10">
    <property type="entry name" value="Intergrase catalytic core"/>
    <property type="match status" value="1"/>
</dbReference>
<keyword evidence="1" id="KW-0233">DNA recombination</keyword>
<reference evidence="2 3" key="1">
    <citation type="submission" date="2012-12" db="EMBL/GenBank/DDBJ databases">
        <title>Whole genome shotgun sequence of Gordonia aichiensis NBRC 108223.</title>
        <authorList>
            <person name="Isaki-Nakamura S."/>
            <person name="Hosoyama A."/>
            <person name="Tsuchikane K."/>
            <person name="Ando Y."/>
            <person name="Baba S."/>
            <person name="Ohji S."/>
            <person name="Hamada M."/>
            <person name="Tamura T."/>
            <person name="Yamazoe A."/>
            <person name="Yamazaki S."/>
            <person name="Fujita N."/>
        </authorList>
    </citation>
    <scope>NUCLEOTIDE SEQUENCE [LARGE SCALE GENOMIC DNA]</scope>
    <source>
        <strain evidence="2 3">NBRC 108223</strain>
    </source>
</reference>
<proteinExistence type="predicted"/>
<dbReference type="GO" id="GO:0006310">
    <property type="term" value="P:DNA recombination"/>
    <property type="evidence" value="ECO:0007669"/>
    <property type="project" value="UniProtKB-KW"/>
</dbReference>
<keyword evidence="3" id="KW-1185">Reference proteome</keyword>
<sequence>MRNLPIDVAIDGYVPRQIPKTTWRVIEDEVRQIVRDSQPATGTSADHHMLAVTHFLAWAVDQQRSRERERLFVPEVVEHYVATACEHLSPVSRGTRRSVLRTVGRRVTRRARWDSTAPVYPTSKSRPPYTNEQCRWLVKCVDSQSSPSRRRVLQSLLGLGLGAGLTPEEVAFLTTDSVINAASGRMRISLPGRVVPVRSRYAPLLEGLIDTLAPGAVLVRDKPLPRVETISNLLARCDLPEGLRPLTMSRLRQTWALDALASSAPLPSVMAAYGCRSLTFTDAVFARLTEMAASADIISDTRLYDF</sequence>
<evidence type="ECO:0008006" key="4">
    <source>
        <dbReference type="Google" id="ProtNLM"/>
    </source>
</evidence>
<dbReference type="STRING" id="1220583.GOACH_15_00700"/>
<dbReference type="EMBL" id="BANR01000015">
    <property type="protein sequence ID" value="GAC49578.1"/>
    <property type="molecule type" value="Genomic_DNA"/>
</dbReference>
<name>L7KPF3_9ACTN</name>
<dbReference type="eggNOG" id="COG0582">
    <property type="taxonomic scope" value="Bacteria"/>
</dbReference>
<dbReference type="Proteomes" id="UP000010988">
    <property type="component" value="Unassembled WGS sequence"/>
</dbReference>
<organism evidence="2 3">
    <name type="scientific">Gordonia aichiensis NBRC 108223</name>
    <dbReference type="NCBI Taxonomy" id="1220583"/>
    <lineage>
        <taxon>Bacteria</taxon>
        <taxon>Bacillati</taxon>
        <taxon>Actinomycetota</taxon>
        <taxon>Actinomycetes</taxon>
        <taxon>Mycobacteriales</taxon>
        <taxon>Gordoniaceae</taxon>
        <taxon>Gordonia</taxon>
    </lineage>
</organism>